<name>A0A096D1L8_9BACT</name>
<dbReference type="NCBIfam" id="TIGR00765">
    <property type="entry name" value="yihY_not_rbn"/>
    <property type="match status" value="1"/>
</dbReference>
<feature type="transmembrane region" description="Helical" evidence="6">
    <location>
        <begin position="203"/>
        <end position="224"/>
    </location>
</feature>
<protein>
    <submittedName>
        <fullName evidence="7">Uncharacterized protein</fullName>
    </submittedName>
</protein>
<dbReference type="EMBL" id="JRNU01000039">
    <property type="protein sequence ID" value="KGF51384.1"/>
    <property type="molecule type" value="Genomic_DNA"/>
</dbReference>
<proteinExistence type="predicted"/>
<reference evidence="7 8" key="1">
    <citation type="submission" date="2014-07" db="EMBL/GenBank/DDBJ databases">
        <authorList>
            <person name="McCorrison J."/>
            <person name="Sanka R."/>
            <person name="Torralba M."/>
            <person name="Gillis M."/>
            <person name="Haft D.H."/>
            <person name="Methe B."/>
            <person name="Sutton G."/>
            <person name="Nelson K.E."/>
        </authorList>
    </citation>
    <scope>NUCLEOTIDE SEQUENCE [LARGE SCALE GENOMIC DNA]</scope>
    <source>
        <strain evidence="7 8">DNF00058</strain>
    </source>
</reference>
<sequence>MAKKAITINKLIFFFKRQIWRHSYVRFKDNPLIYIAQRLYLVFNGLFVERHWGYAAQLTYNTLMALVPMFAAILAIARGFGFEDYIVEWCRQLFANQPNTAKVVLNLAKSYINYTHTGVILGISLVWMLYSVISLFNNIEAVFNGIWGVKKERSMGRAITDYVSILIFLPLTLILLSGLSIFFQSVIGHLPEFQLLTPILQELISFMLPLSILTLLFISMYTLLPNTKVRVSMIFIPALMAAFSIIIIQSIYIHCQVFFASYNLIYGSLAALPLLMLWLQLSWYICIGFAELGRANQELTDGRYIGEMRKDSPREKLRKACVIMSIMGRRQMNAEGPTDAQLLQQLTSYTYTQIMRSINDLIKAKLITKTLSENNIEVFTLNHDSSKLTMGFIIRSLLGAKARQRKNSTSLHINDNEETLLNKHFDNYIKSIDNIAVTKLTNKKDY</sequence>
<dbReference type="GO" id="GO:0005886">
    <property type="term" value="C:plasma membrane"/>
    <property type="evidence" value="ECO:0007669"/>
    <property type="project" value="UniProtKB-SubCell"/>
</dbReference>
<keyword evidence="5 6" id="KW-0472">Membrane</keyword>
<evidence type="ECO:0000256" key="4">
    <source>
        <dbReference type="ARBA" id="ARBA00022989"/>
    </source>
</evidence>
<keyword evidence="2" id="KW-1003">Cell membrane</keyword>
<accession>A0A096D1L8</accession>
<keyword evidence="3 6" id="KW-0812">Transmembrane</keyword>
<evidence type="ECO:0000256" key="3">
    <source>
        <dbReference type="ARBA" id="ARBA00022692"/>
    </source>
</evidence>
<feature type="transmembrane region" description="Helical" evidence="6">
    <location>
        <begin position="231"/>
        <end position="252"/>
    </location>
</feature>
<dbReference type="OrthoDB" id="9808671at2"/>
<feature type="transmembrane region" description="Helical" evidence="6">
    <location>
        <begin position="159"/>
        <end position="183"/>
    </location>
</feature>
<organism evidence="7 8">
    <name type="scientific">Prevotella amnii DNF00058</name>
    <dbReference type="NCBI Taxonomy" id="1401066"/>
    <lineage>
        <taxon>Bacteria</taxon>
        <taxon>Pseudomonadati</taxon>
        <taxon>Bacteroidota</taxon>
        <taxon>Bacteroidia</taxon>
        <taxon>Bacteroidales</taxon>
        <taxon>Prevotellaceae</taxon>
        <taxon>Prevotella</taxon>
    </lineage>
</organism>
<keyword evidence="8" id="KW-1185">Reference proteome</keyword>
<keyword evidence="4 6" id="KW-1133">Transmembrane helix</keyword>
<evidence type="ECO:0000256" key="6">
    <source>
        <dbReference type="SAM" id="Phobius"/>
    </source>
</evidence>
<evidence type="ECO:0000256" key="1">
    <source>
        <dbReference type="ARBA" id="ARBA00004651"/>
    </source>
</evidence>
<dbReference type="RefSeq" id="WP_036856282.1">
    <property type="nucleotide sequence ID" value="NZ_JRNU01000039.1"/>
</dbReference>
<evidence type="ECO:0000256" key="2">
    <source>
        <dbReference type="ARBA" id="ARBA00022475"/>
    </source>
</evidence>
<evidence type="ECO:0000313" key="8">
    <source>
        <dbReference type="Proteomes" id="UP000029614"/>
    </source>
</evidence>
<feature type="transmembrane region" description="Helical" evidence="6">
    <location>
        <begin position="60"/>
        <end position="80"/>
    </location>
</feature>
<dbReference type="PANTHER" id="PTHR30213:SF0">
    <property type="entry name" value="UPF0761 MEMBRANE PROTEIN YIHY"/>
    <property type="match status" value="1"/>
</dbReference>
<dbReference type="InterPro" id="IPR017039">
    <property type="entry name" value="Virul_fac_BrkB"/>
</dbReference>
<comment type="caution">
    <text evidence="7">The sequence shown here is derived from an EMBL/GenBank/DDBJ whole genome shotgun (WGS) entry which is preliminary data.</text>
</comment>
<gene>
    <name evidence="7" type="ORF">HMPREF9302_07670</name>
</gene>
<dbReference type="AlphaFoldDB" id="A0A096D1L8"/>
<dbReference type="PANTHER" id="PTHR30213">
    <property type="entry name" value="INNER MEMBRANE PROTEIN YHJD"/>
    <property type="match status" value="1"/>
</dbReference>
<comment type="subcellular location">
    <subcellularLocation>
        <location evidence="1">Cell membrane</location>
        <topology evidence="1">Multi-pass membrane protein</topology>
    </subcellularLocation>
</comment>
<evidence type="ECO:0000313" key="7">
    <source>
        <dbReference type="EMBL" id="KGF51384.1"/>
    </source>
</evidence>
<feature type="transmembrane region" description="Helical" evidence="6">
    <location>
        <begin position="264"/>
        <end position="287"/>
    </location>
</feature>
<evidence type="ECO:0000256" key="5">
    <source>
        <dbReference type="ARBA" id="ARBA00023136"/>
    </source>
</evidence>
<dbReference type="Pfam" id="PF03631">
    <property type="entry name" value="Virul_fac_BrkB"/>
    <property type="match status" value="1"/>
</dbReference>
<feature type="transmembrane region" description="Helical" evidence="6">
    <location>
        <begin position="119"/>
        <end position="139"/>
    </location>
</feature>
<dbReference type="Proteomes" id="UP000029614">
    <property type="component" value="Unassembled WGS sequence"/>
</dbReference>